<dbReference type="AlphaFoldDB" id="A0A0M3HWG0"/>
<evidence type="ECO:0000256" key="1">
    <source>
        <dbReference type="SAM" id="Phobius"/>
    </source>
</evidence>
<name>A0A0M3HWG0_ASCLU</name>
<feature type="transmembrane region" description="Helical" evidence="1">
    <location>
        <begin position="6"/>
        <end position="27"/>
    </location>
</feature>
<organism evidence="2 3">
    <name type="scientific">Ascaris lumbricoides</name>
    <name type="common">Giant roundworm</name>
    <dbReference type="NCBI Taxonomy" id="6252"/>
    <lineage>
        <taxon>Eukaryota</taxon>
        <taxon>Metazoa</taxon>
        <taxon>Ecdysozoa</taxon>
        <taxon>Nematoda</taxon>
        <taxon>Chromadorea</taxon>
        <taxon>Rhabditida</taxon>
        <taxon>Spirurina</taxon>
        <taxon>Ascaridomorpha</taxon>
        <taxon>Ascaridoidea</taxon>
        <taxon>Ascarididae</taxon>
        <taxon>Ascaris</taxon>
    </lineage>
</organism>
<evidence type="ECO:0000313" key="3">
    <source>
        <dbReference type="WBParaSite" id="ALUE_0000747401-mRNA-1"/>
    </source>
</evidence>
<keyword evidence="1" id="KW-0472">Membrane</keyword>
<keyword evidence="1" id="KW-1133">Transmembrane helix</keyword>
<proteinExistence type="predicted"/>
<dbReference type="Proteomes" id="UP000036681">
    <property type="component" value="Unplaced"/>
</dbReference>
<accession>A0A0M3HWG0</accession>
<protein>
    <submittedName>
        <fullName evidence="3">RIC3 domain-containing protein</fullName>
    </submittedName>
</protein>
<keyword evidence="1" id="KW-0812">Transmembrane</keyword>
<reference evidence="3" key="1">
    <citation type="submission" date="2017-02" db="UniProtKB">
        <authorList>
            <consortium name="WormBaseParasite"/>
        </authorList>
    </citation>
    <scope>IDENTIFICATION</scope>
</reference>
<keyword evidence="2" id="KW-1185">Reference proteome</keyword>
<dbReference type="WBParaSite" id="ALUE_0000747401-mRNA-1">
    <property type="protein sequence ID" value="ALUE_0000747401-mRNA-1"/>
    <property type="gene ID" value="ALUE_0000747401"/>
</dbReference>
<sequence>MINIGVFLAGVYMVFSPAPLMLGIILCTKKKKENNSVSSVKPPEAIKNAVVGDQKKDCGENDPDLVSRLQWQESTPAGDSMQPADAPPDATGELVSIINSVPPPATAASPRKKDNSVASTILLSISKQLRMAPSDFKAAADLPLAYFFCLCGPGSCQTVTATLL</sequence>
<evidence type="ECO:0000313" key="2">
    <source>
        <dbReference type="Proteomes" id="UP000036681"/>
    </source>
</evidence>